<dbReference type="InterPro" id="IPR019979">
    <property type="entry name" value="Ribosomal_uS17_CS"/>
</dbReference>
<evidence type="ECO:0000256" key="4">
    <source>
        <dbReference type="ARBA" id="ARBA00022980"/>
    </source>
</evidence>
<keyword evidence="4 6" id="KW-0689">Ribosomal protein</keyword>
<dbReference type="GO" id="GO:0022627">
    <property type="term" value="C:cytosolic small ribosomal subunit"/>
    <property type="evidence" value="ECO:0007669"/>
    <property type="project" value="UniProtKB-UniRule"/>
</dbReference>
<comment type="subunit">
    <text evidence="6">Part of the 30S ribosomal subunit.</text>
</comment>
<proteinExistence type="inferred from homology"/>
<dbReference type="Proteomes" id="UP000179157">
    <property type="component" value="Unassembled WGS sequence"/>
</dbReference>
<dbReference type="NCBIfam" id="TIGR03635">
    <property type="entry name" value="uS17_bact"/>
    <property type="match status" value="1"/>
</dbReference>
<dbReference type="InterPro" id="IPR019984">
    <property type="entry name" value="Ribosomal_uS17_bact/chlr"/>
</dbReference>
<comment type="caution">
    <text evidence="8">The sequence shown here is derived from an EMBL/GenBank/DDBJ whole genome shotgun (WGS) entry which is preliminary data.</text>
</comment>
<reference evidence="8 9" key="1">
    <citation type="journal article" date="2016" name="Nat. Commun.">
        <title>Thousands of microbial genomes shed light on interconnected biogeochemical processes in an aquifer system.</title>
        <authorList>
            <person name="Anantharaman K."/>
            <person name="Brown C.T."/>
            <person name="Hug L.A."/>
            <person name="Sharon I."/>
            <person name="Castelle C.J."/>
            <person name="Probst A.J."/>
            <person name="Thomas B.C."/>
            <person name="Singh A."/>
            <person name="Wilkins M.J."/>
            <person name="Karaoz U."/>
            <person name="Brodie E.L."/>
            <person name="Williams K.H."/>
            <person name="Hubbard S.S."/>
            <person name="Banfield J.F."/>
        </authorList>
    </citation>
    <scope>NUCLEOTIDE SEQUENCE [LARGE SCALE GENOMIC DNA]</scope>
    <source>
        <strain evidence="9">RBG_16_55_9</strain>
    </source>
</reference>
<organism evidence="8 9">
    <name type="scientific">Fraserbacteria sp. (strain RBG_16_55_9)</name>
    <dbReference type="NCBI Taxonomy" id="1817864"/>
    <lineage>
        <taxon>Bacteria</taxon>
        <taxon>Candidatus Fraseribacteriota</taxon>
    </lineage>
</organism>
<keyword evidence="2 6" id="KW-0699">rRNA-binding</keyword>
<evidence type="ECO:0000256" key="6">
    <source>
        <dbReference type="HAMAP-Rule" id="MF_01345"/>
    </source>
</evidence>
<dbReference type="STRING" id="1817864.A2Z21_08540"/>
<evidence type="ECO:0000256" key="7">
    <source>
        <dbReference type="RuleBase" id="RU003872"/>
    </source>
</evidence>
<dbReference type="AlphaFoldDB" id="A0A1F5UQH1"/>
<dbReference type="InterPro" id="IPR000266">
    <property type="entry name" value="Ribosomal_uS17"/>
</dbReference>
<dbReference type="NCBIfam" id="NF004123">
    <property type="entry name" value="PRK05610.1"/>
    <property type="match status" value="1"/>
</dbReference>
<accession>A0A1F5UQH1</accession>
<dbReference type="Pfam" id="PF00366">
    <property type="entry name" value="Ribosomal_S17"/>
    <property type="match status" value="1"/>
</dbReference>
<evidence type="ECO:0000313" key="9">
    <source>
        <dbReference type="Proteomes" id="UP000179157"/>
    </source>
</evidence>
<dbReference type="Gene3D" id="2.40.50.140">
    <property type="entry name" value="Nucleic acid-binding proteins"/>
    <property type="match status" value="1"/>
</dbReference>
<dbReference type="InterPro" id="IPR012340">
    <property type="entry name" value="NA-bd_OB-fold"/>
</dbReference>
<dbReference type="EMBL" id="MFGX01000122">
    <property type="protein sequence ID" value="OGF53001.1"/>
    <property type="molecule type" value="Genomic_DNA"/>
</dbReference>
<keyword evidence="5 6" id="KW-0687">Ribonucleoprotein</keyword>
<dbReference type="PROSITE" id="PS00056">
    <property type="entry name" value="RIBOSOMAL_S17"/>
    <property type="match status" value="1"/>
</dbReference>
<dbReference type="PANTHER" id="PTHR10744:SF1">
    <property type="entry name" value="SMALL RIBOSOMAL SUBUNIT PROTEIN US17M"/>
    <property type="match status" value="1"/>
</dbReference>
<dbReference type="CDD" id="cd00364">
    <property type="entry name" value="Ribosomal_uS17"/>
    <property type="match status" value="1"/>
</dbReference>
<evidence type="ECO:0000256" key="2">
    <source>
        <dbReference type="ARBA" id="ARBA00022730"/>
    </source>
</evidence>
<dbReference type="GO" id="GO:0019843">
    <property type="term" value="F:rRNA binding"/>
    <property type="evidence" value="ECO:0007669"/>
    <property type="project" value="UniProtKB-UniRule"/>
</dbReference>
<evidence type="ECO:0000256" key="3">
    <source>
        <dbReference type="ARBA" id="ARBA00022884"/>
    </source>
</evidence>
<name>A0A1F5UQH1_FRAXR</name>
<dbReference type="PRINTS" id="PR00973">
    <property type="entry name" value="RIBOSOMALS17"/>
</dbReference>
<dbReference type="GO" id="GO:0006412">
    <property type="term" value="P:translation"/>
    <property type="evidence" value="ECO:0007669"/>
    <property type="project" value="UniProtKB-UniRule"/>
</dbReference>
<keyword evidence="3 6" id="KW-0694">RNA-binding</keyword>
<dbReference type="GO" id="GO:0003735">
    <property type="term" value="F:structural constituent of ribosome"/>
    <property type="evidence" value="ECO:0007669"/>
    <property type="project" value="UniProtKB-UniRule"/>
</dbReference>
<dbReference type="HAMAP" id="MF_01345_B">
    <property type="entry name" value="Ribosomal_uS17_B"/>
    <property type="match status" value="1"/>
</dbReference>
<evidence type="ECO:0000256" key="5">
    <source>
        <dbReference type="ARBA" id="ARBA00023274"/>
    </source>
</evidence>
<sequence length="94" mass="11147">MPIQERVGKVISDKMQKTITVLVERRVQHPRYKKYIRRRKKFHAHDEREEASIGDMVRIRKTRPLSKLKRWQLVEIIQRTPSGLAEVKEGAEAS</sequence>
<gene>
    <name evidence="6" type="primary">rpsQ</name>
    <name evidence="8" type="ORF">A2Z21_08540</name>
</gene>
<evidence type="ECO:0000313" key="8">
    <source>
        <dbReference type="EMBL" id="OGF53001.1"/>
    </source>
</evidence>
<comment type="similarity">
    <text evidence="1 6 7">Belongs to the universal ribosomal protein uS17 family.</text>
</comment>
<dbReference type="PANTHER" id="PTHR10744">
    <property type="entry name" value="40S RIBOSOMAL PROTEIN S11 FAMILY MEMBER"/>
    <property type="match status" value="1"/>
</dbReference>
<protein>
    <recommendedName>
        <fullName evidence="6">Small ribosomal subunit protein uS17</fullName>
    </recommendedName>
</protein>
<comment type="function">
    <text evidence="6">One of the primary rRNA binding proteins, it binds specifically to the 5'-end of 16S ribosomal RNA.</text>
</comment>
<dbReference type="SUPFAM" id="SSF50249">
    <property type="entry name" value="Nucleic acid-binding proteins"/>
    <property type="match status" value="1"/>
</dbReference>
<evidence type="ECO:0000256" key="1">
    <source>
        <dbReference type="ARBA" id="ARBA00010254"/>
    </source>
</evidence>